<name>A0A919NF04_9ACTN</name>
<proteinExistence type="predicted"/>
<dbReference type="AlphaFoldDB" id="A0A919NF04"/>
<organism evidence="2 3">
    <name type="scientific">Actinoplanes siamensis</name>
    <dbReference type="NCBI Taxonomy" id="1223317"/>
    <lineage>
        <taxon>Bacteria</taxon>
        <taxon>Bacillati</taxon>
        <taxon>Actinomycetota</taxon>
        <taxon>Actinomycetes</taxon>
        <taxon>Micromonosporales</taxon>
        <taxon>Micromonosporaceae</taxon>
        <taxon>Actinoplanes</taxon>
    </lineage>
</organism>
<gene>
    <name evidence="2" type="ORF">Asi03nite_68980</name>
</gene>
<keyword evidence="3" id="KW-1185">Reference proteome</keyword>
<sequence length="131" mass="14190">MLGARQRHPTPVGPRDRGPLGGNLRLLTGSGPPTAKSGLDQGQPFRSHRFHVGSSPPRQIDGQPTATTIDIRPVENEHSPRFHWFCLAGETMFHSGTGNALEGAVMATFPVPNRPYGILIRIALLIQRPAT</sequence>
<dbReference type="Proteomes" id="UP000629619">
    <property type="component" value="Unassembled WGS sequence"/>
</dbReference>
<comment type="caution">
    <text evidence="2">The sequence shown here is derived from an EMBL/GenBank/DDBJ whole genome shotgun (WGS) entry which is preliminary data.</text>
</comment>
<evidence type="ECO:0000313" key="3">
    <source>
        <dbReference type="Proteomes" id="UP000629619"/>
    </source>
</evidence>
<evidence type="ECO:0000256" key="1">
    <source>
        <dbReference type="SAM" id="MobiDB-lite"/>
    </source>
</evidence>
<accession>A0A919NF04</accession>
<protein>
    <submittedName>
        <fullName evidence="2">Uncharacterized protein</fullName>
    </submittedName>
</protein>
<dbReference type="EMBL" id="BOMW01000082">
    <property type="protein sequence ID" value="GIF09360.1"/>
    <property type="molecule type" value="Genomic_DNA"/>
</dbReference>
<evidence type="ECO:0000313" key="2">
    <source>
        <dbReference type="EMBL" id="GIF09360.1"/>
    </source>
</evidence>
<feature type="region of interest" description="Disordered" evidence="1">
    <location>
        <begin position="1"/>
        <end position="68"/>
    </location>
</feature>
<reference evidence="2" key="1">
    <citation type="submission" date="2021-01" db="EMBL/GenBank/DDBJ databases">
        <title>Whole genome shotgun sequence of Actinoplanes siamensis NBRC 109076.</title>
        <authorList>
            <person name="Komaki H."/>
            <person name="Tamura T."/>
        </authorList>
    </citation>
    <scope>NUCLEOTIDE SEQUENCE</scope>
    <source>
        <strain evidence="2">NBRC 109076</strain>
    </source>
</reference>